<keyword evidence="12" id="KW-1185">Reference proteome</keyword>
<dbReference type="GO" id="GO:0006621">
    <property type="term" value="P:protein retention in ER lumen"/>
    <property type="evidence" value="ECO:0007669"/>
    <property type="project" value="TreeGrafter"/>
</dbReference>
<gene>
    <name evidence="11" type="ORF">DdX_13251</name>
</gene>
<evidence type="ECO:0000313" key="11">
    <source>
        <dbReference type="EMBL" id="KAI1706023.1"/>
    </source>
</evidence>
<reference evidence="11" key="1">
    <citation type="submission" date="2022-01" db="EMBL/GenBank/DDBJ databases">
        <title>Genome Sequence Resource for Two Populations of Ditylenchus destructor, the Migratory Endoparasitic Phytonematode.</title>
        <authorList>
            <person name="Zhang H."/>
            <person name="Lin R."/>
            <person name="Xie B."/>
        </authorList>
    </citation>
    <scope>NUCLEOTIDE SEQUENCE</scope>
    <source>
        <strain evidence="11">BazhouSP</strain>
    </source>
</reference>
<feature type="region of interest" description="Disordered" evidence="9">
    <location>
        <begin position="325"/>
        <end position="362"/>
    </location>
</feature>
<evidence type="ECO:0000313" key="12">
    <source>
        <dbReference type="Proteomes" id="UP001201812"/>
    </source>
</evidence>
<dbReference type="InterPro" id="IPR055285">
    <property type="entry name" value="ANKRD13_C"/>
</dbReference>
<comment type="subcellular location">
    <subcellularLocation>
        <location evidence="1">Endoplasmic reticulum membrane</location>
    </subcellularLocation>
</comment>
<dbReference type="GO" id="GO:0005789">
    <property type="term" value="C:endoplasmic reticulum membrane"/>
    <property type="evidence" value="ECO:0007669"/>
    <property type="project" value="UniProtKB-SubCell"/>
</dbReference>
<accession>A0AAD4MU69</accession>
<evidence type="ECO:0000256" key="6">
    <source>
        <dbReference type="ARBA" id="ARBA00023186"/>
    </source>
</evidence>
<protein>
    <recommendedName>
        <fullName evidence="10">Ankyrin repeat domain-containing protein</fullName>
    </recommendedName>
</protein>
<keyword evidence="5" id="KW-0472">Membrane</keyword>
<dbReference type="SMART" id="SM00248">
    <property type="entry name" value="ANK"/>
    <property type="match status" value="2"/>
</dbReference>
<evidence type="ECO:0000256" key="2">
    <source>
        <dbReference type="ARBA" id="ARBA00022737"/>
    </source>
</evidence>
<organism evidence="11 12">
    <name type="scientific">Ditylenchus destructor</name>
    <dbReference type="NCBI Taxonomy" id="166010"/>
    <lineage>
        <taxon>Eukaryota</taxon>
        <taxon>Metazoa</taxon>
        <taxon>Ecdysozoa</taxon>
        <taxon>Nematoda</taxon>
        <taxon>Chromadorea</taxon>
        <taxon>Rhabditida</taxon>
        <taxon>Tylenchina</taxon>
        <taxon>Tylenchomorpha</taxon>
        <taxon>Sphaerularioidea</taxon>
        <taxon>Anguinidae</taxon>
        <taxon>Anguininae</taxon>
        <taxon>Ditylenchus</taxon>
    </lineage>
</organism>
<feature type="domain" description="Ankyrin repeat" evidence="10">
    <location>
        <begin position="167"/>
        <end position="449"/>
    </location>
</feature>
<dbReference type="PROSITE" id="PS50088">
    <property type="entry name" value="ANK_REPEAT"/>
    <property type="match status" value="1"/>
</dbReference>
<evidence type="ECO:0000256" key="5">
    <source>
        <dbReference type="ARBA" id="ARBA00023136"/>
    </source>
</evidence>
<dbReference type="PROSITE" id="PS50297">
    <property type="entry name" value="ANK_REP_REGION"/>
    <property type="match status" value="1"/>
</dbReference>
<evidence type="ECO:0000256" key="7">
    <source>
        <dbReference type="ARBA" id="ARBA00037107"/>
    </source>
</evidence>
<dbReference type="Proteomes" id="UP001201812">
    <property type="component" value="Unassembled WGS sequence"/>
</dbReference>
<keyword evidence="3" id="KW-0256">Endoplasmic reticulum</keyword>
<evidence type="ECO:0000256" key="1">
    <source>
        <dbReference type="ARBA" id="ARBA00004586"/>
    </source>
</evidence>
<comment type="caution">
    <text evidence="11">The sequence shown here is derived from an EMBL/GenBank/DDBJ whole genome shotgun (WGS) entry which is preliminary data.</text>
</comment>
<proteinExistence type="predicted"/>
<dbReference type="EMBL" id="JAKKPZ010000051">
    <property type="protein sequence ID" value="KAI1706023.1"/>
    <property type="molecule type" value="Genomic_DNA"/>
</dbReference>
<comment type="function">
    <text evidence="7">Acts as a molecular chaperone for G protein-coupled receptors, regulating their biogenesis and exit from the ER.</text>
</comment>
<dbReference type="PANTHER" id="PTHR12447:SF25">
    <property type="entry name" value="ANKYRIN REPEAT DOMAIN-CONTAINING PROTEIN 13C"/>
    <property type="match status" value="1"/>
</dbReference>
<evidence type="ECO:0000256" key="8">
    <source>
        <dbReference type="PROSITE-ProRule" id="PRU00023"/>
    </source>
</evidence>
<evidence type="ECO:0000259" key="10">
    <source>
        <dbReference type="Pfam" id="PF11904"/>
    </source>
</evidence>
<dbReference type="AlphaFoldDB" id="A0AAD4MU69"/>
<dbReference type="InterPro" id="IPR021832">
    <property type="entry name" value="ANKRD13"/>
</dbReference>
<dbReference type="InterPro" id="IPR036770">
    <property type="entry name" value="Ankyrin_rpt-contain_sf"/>
</dbReference>
<dbReference type="GO" id="GO:0005102">
    <property type="term" value="F:signaling receptor binding"/>
    <property type="evidence" value="ECO:0007669"/>
    <property type="project" value="TreeGrafter"/>
</dbReference>
<dbReference type="Gene3D" id="1.25.40.20">
    <property type="entry name" value="Ankyrin repeat-containing domain"/>
    <property type="match status" value="1"/>
</dbReference>
<dbReference type="Pfam" id="PF12796">
    <property type="entry name" value="Ank_2"/>
    <property type="match status" value="1"/>
</dbReference>
<feature type="repeat" description="ANK" evidence="8">
    <location>
        <begin position="51"/>
        <end position="83"/>
    </location>
</feature>
<evidence type="ECO:0000256" key="4">
    <source>
        <dbReference type="ARBA" id="ARBA00023043"/>
    </source>
</evidence>
<dbReference type="SUPFAM" id="SSF48403">
    <property type="entry name" value="Ankyrin repeat"/>
    <property type="match status" value="1"/>
</dbReference>
<evidence type="ECO:0000256" key="9">
    <source>
        <dbReference type="SAM" id="MobiDB-lite"/>
    </source>
</evidence>
<evidence type="ECO:0000256" key="3">
    <source>
        <dbReference type="ARBA" id="ARBA00022824"/>
    </source>
</evidence>
<dbReference type="InterPro" id="IPR002110">
    <property type="entry name" value="Ankyrin_rpt"/>
</dbReference>
<keyword evidence="4 8" id="KW-0040">ANK repeat</keyword>
<keyword evidence="2" id="KW-0677">Repeat</keyword>
<dbReference type="Pfam" id="PF11904">
    <property type="entry name" value="ANKRD13_C"/>
    <property type="match status" value="1"/>
</dbReference>
<keyword evidence="6" id="KW-0143">Chaperone</keyword>
<dbReference type="PANTHER" id="PTHR12447">
    <property type="entry name" value="ANKYRIN REPEAT DOMAIN-CONTAINING PROTEIN 13"/>
    <property type="match status" value="1"/>
</dbReference>
<name>A0AAD4MU69_9BILA</name>
<sequence>MFSSFWPGASEEDDSEEFPLHRAIFLDDVKGFVAELKRCKLGQNVNRQDMHGNTALHLAVMLGRKEMIKMLLEMGALTRIKNNHGWNSLLEAVSYGDRHINTMMLQYSKNESFELLASRKPYLLKMLSELGDFYLEVRWDFQTWIPLLSRILPSDTCKIYKRGCAIRMDTTLVSFNDRNWNRGDVSLVYNPTFESSGKQLVIMDNKKMVYQKIRREPRSSDLEEQVDIMMSNDIVAPQISTKPITFTRAMAGWFFKHEKSDDIAGFASDYYMVEGLTVVTKKRREHLTADDVKKNKAFIKEFTTGNFRNGSPADDAEENGDHSLAHAKNRKSLPPPPTPRISWEEYKNWSDGRPPVGRTPVEKTNSKEFKAVVAMSQDFPLPVSVLVDILEIVSPFKHIGKLRDFCQARLPPGFPVKLEIPLLPTISAKITFQKFEWRNDLTAKFFTIPRAYAEDSKRFPDL</sequence>